<evidence type="ECO:0000313" key="12">
    <source>
        <dbReference type="EMBL" id="GAP39242.1"/>
    </source>
</evidence>
<evidence type="ECO:0000256" key="2">
    <source>
        <dbReference type="ARBA" id="ARBA00004496"/>
    </source>
</evidence>
<dbReference type="Proteomes" id="UP000053370">
    <property type="component" value="Unassembled WGS sequence"/>
</dbReference>
<dbReference type="PANTHER" id="PTHR47861:SF3">
    <property type="entry name" value="FKBP-TYPE PEPTIDYL-PROLYL CIS-TRANS ISOMERASE SLYD"/>
    <property type="match status" value="1"/>
</dbReference>
<dbReference type="InterPro" id="IPR046357">
    <property type="entry name" value="PPIase_dom_sf"/>
</dbReference>
<dbReference type="GO" id="GO:0003755">
    <property type="term" value="F:peptidyl-prolyl cis-trans isomerase activity"/>
    <property type="evidence" value="ECO:0007669"/>
    <property type="project" value="UniProtKB-UniRule"/>
</dbReference>
<evidence type="ECO:0000256" key="8">
    <source>
        <dbReference type="ARBA" id="ARBA00037071"/>
    </source>
</evidence>
<evidence type="ECO:0000256" key="10">
    <source>
        <dbReference type="RuleBase" id="RU003915"/>
    </source>
</evidence>
<evidence type="ECO:0000256" key="4">
    <source>
        <dbReference type="ARBA" id="ARBA00022490"/>
    </source>
</evidence>
<dbReference type="PROSITE" id="PS50059">
    <property type="entry name" value="FKBP_PPIASE"/>
    <property type="match status" value="1"/>
</dbReference>
<comment type="function">
    <text evidence="8">Also involved in hydrogenase metallocenter assembly, probably by participating in the nickel insertion step. This function in hydrogenase biosynthesis requires chaperone activity and the presence of the metal-binding domain, but not PPIase activity.</text>
</comment>
<evidence type="ECO:0000256" key="6">
    <source>
        <dbReference type="ARBA" id="ARBA00023186"/>
    </source>
</evidence>
<keyword evidence="5 9" id="KW-0697">Rotamase</keyword>
<dbReference type="Gene3D" id="3.10.50.40">
    <property type="match status" value="1"/>
</dbReference>
<dbReference type="EMBL" id="DF968179">
    <property type="protein sequence ID" value="GAP39242.1"/>
    <property type="molecule type" value="Genomic_DNA"/>
</dbReference>
<proteinExistence type="inferred from homology"/>
<keyword evidence="4" id="KW-0963">Cytoplasm</keyword>
<reference evidence="12" key="1">
    <citation type="journal article" date="2015" name="Genome Announc.">
        <title>Draft Genome Sequence of Anaerolineae Strain TC1, a Novel Isolate from a Methanogenic Wastewater Treatment System.</title>
        <authorList>
            <person name="Matsuura N."/>
            <person name="Tourlousse D.M."/>
            <person name="Sun L."/>
            <person name="Toyonaga M."/>
            <person name="Kuroda K."/>
            <person name="Ohashi A."/>
            <person name="Cruz R."/>
            <person name="Yamaguchi T."/>
            <person name="Sekiguchi Y."/>
        </authorList>
    </citation>
    <scope>NUCLEOTIDE SEQUENCE [LARGE SCALE GENOMIC DNA]</scope>
    <source>
        <strain evidence="12">TC1</strain>
    </source>
</reference>
<dbReference type="STRING" id="1678840.ATC1_11164"/>
<evidence type="ECO:0000256" key="3">
    <source>
        <dbReference type="ARBA" id="ARBA00006577"/>
    </source>
</evidence>
<evidence type="ECO:0000256" key="1">
    <source>
        <dbReference type="ARBA" id="ARBA00000971"/>
    </source>
</evidence>
<dbReference type="SUPFAM" id="SSF54534">
    <property type="entry name" value="FKBP-like"/>
    <property type="match status" value="1"/>
</dbReference>
<dbReference type="EC" id="5.2.1.8" evidence="10"/>
<evidence type="ECO:0000256" key="9">
    <source>
        <dbReference type="PROSITE-ProRule" id="PRU00277"/>
    </source>
</evidence>
<evidence type="ECO:0000256" key="7">
    <source>
        <dbReference type="ARBA" id="ARBA00023235"/>
    </source>
</evidence>
<evidence type="ECO:0000256" key="5">
    <source>
        <dbReference type="ARBA" id="ARBA00023110"/>
    </source>
</evidence>
<keyword evidence="13" id="KW-1185">Reference proteome</keyword>
<organism evidence="12">
    <name type="scientific">Flexilinea flocculi</name>
    <dbReference type="NCBI Taxonomy" id="1678840"/>
    <lineage>
        <taxon>Bacteria</taxon>
        <taxon>Bacillati</taxon>
        <taxon>Chloroflexota</taxon>
        <taxon>Anaerolineae</taxon>
        <taxon>Anaerolineales</taxon>
        <taxon>Anaerolineaceae</taxon>
        <taxon>Flexilinea</taxon>
    </lineage>
</organism>
<dbReference type="RefSeq" id="WP_062277178.1">
    <property type="nucleotide sequence ID" value="NZ_DF968179.1"/>
</dbReference>
<comment type="subcellular location">
    <subcellularLocation>
        <location evidence="2">Cytoplasm</location>
    </subcellularLocation>
</comment>
<dbReference type="GO" id="GO:0042026">
    <property type="term" value="P:protein refolding"/>
    <property type="evidence" value="ECO:0007669"/>
    <property type="project" value="UniProtKB-ARBA"/>
</dbReference>
<keyword evidence="7 9" id="KW-0413">Isomerase</keyword>
<dbReference type="AlphaFoldDB" id="A0A0K8P9B1"/>
<gene>
    <name evidence="12" type="ORF">ATC1_11164</name>
</gene>
<dbReference type="Pfam" id="PF00254">
    <property type="entry name" value="FKBP_C"/>
    <property type="match status" value="1"/>
</dbReference>
<protein>
    <recommendedName>
        <fullName evidence="10">Peptidyl-prolyl cis-trans isomerase</fullName>
        <ecNumber evidence="10">5.2.1.8</ecNumber>
    </recommendedName>
</protein>
<feature type="domain" description="PPIase FKBP-type" evidence="11">
    <location>
        <begin position="10"/>
        <end position="74"/>
    </location>
</feature>
<comment type="catalytic activity">
    <reaction evidence="1 9 10">
        <text>[protein]-peptidylproline (omega=180) = [protein]-peptidylproline (omega=0)</text>
        <dbReference type="Rhea" id="RHEA:16237"/>
        <dbReference type="Rhea" id="RHEA-COMP:10747"/>
        <dbReference type="Rhea" id="RHEA-COMP:10748"/>
        <dbReference type="ChEBI" id="CHEBI:83833"/>
        <dbReference type="ChEBI" id="CHEBI:83834"/>
        <dbReference type="EC" id="5.2.1.8"/>
    </reaction>
</comment>
<dbReference type="PANTHER" id="PTHR47861">
    <property type="entry name" value="FKBP-TYPE PEPTIDYL-PROLYL CIS-TRANS ISOMERASE SLYD"/>
    <property type="match status" value="1"/>
</dbReference>
<comment type="similarity">
    <text evidence="3 10">Belongs to the FKBP-type PPIase family.</text>
</comment>
<dbReference type="GO" id="GO:0005737">
    <property type="term" value="C:cytoplasm"/>
    <property type="evidence" value="ECO:0007669"/>
    <property type="project" value="UniProtKB-SubCell"/>
</dbReference>
<dbReference type="OrthoDB" id="280278at2"/>
<accession>A0A0K8P9B1</accession>
<dbReference type="InterPro" id="IPR001179">
    <property type="entry name" value="PPIase_FKBP_dom"/>
</dbReference>
<keyword evidence="6" id="KW-0143">Chaperone</keyword>
<name>A0A0K8P9B1_9CHLR</name>
<sequence>MDESLLVDDNMVVSLAYVLYVDDEIADSADASDPLDYIHGQGYIIPGLERELTGLKVGDKKTILVDPVDGYGERMDDSIVELERSLFPAEYEPVIGNSLNLQDDQSDQVFTGYIHSFDDSVVRVDLNHPMAGKILKFDTEIVGIRPASAHELESGLHQHDCSCCGGCGDEHSCG</sequence>
<evidence type="ECO:0000313" key="13">
    <source>
        <dbReference type="Proteomes" id="UP000053370"/>
    </source>
</evidence>
<evidence type="ECO:0000259" key="11">
    <source>
        <dbReference type="PROSITE" id="PS50059"/>
    </source>
</evidence>